<feature type="domain" description="Nucleotide-diphospho-sugar transferase" evidence="3">
    <location>
        <begin position="136"/>
        <end position="337"/>
    </location>
</feature>
<keyword evidence="5" id="KW-1185">Reference proteome</keyword>
<evidence type="ECO:0000256" key="2">
    <source>
        <dbReference type="SAM" id="MobiDB-lite"/>
    </source>
</evidence>
<dbReference type="PANTHER" id="PTHR46038">
    <property type="entry name" value="EXPRESSED PROTEIN-RELATED"/>
    <property type="match status" value="1"/>
</dbReference>
<dbReference type="EMBL" id="JAGKQM010000007">
    <property type="protein sequence ID" value="KAH0917836.1"/>
    <property type="molecule type" value="Genomic_DNA"/>
</dbReference>
<evidence type="ECO:0000313" key="5">
    <source>
        <dbReference type="Proteomes" id="UP000824890"/>
    </source>
</evidence>
<feature type="region of interest" description="Disordered" evidence="2">
    <location>
        <begin position="392"/>
        <end position="411"/>
    </location>
</feature>
<name>A0ABQ8CLA3_BRANA</name>
<evidence type="ECO:0000256" key="1">
    <source>
        <dbReference type="SAM" id="Coils"/>
    </source>
</evidence>
<dbReference type="InterPro" id="IPR044821">
    <property type="entry name" value="At1g28695/At4g15970-like"/>
</dbReference>
<dbReference type="InterPro" id="IPR005069">
    <property type="entry name" value="Nucl-diP-sugar_transferase"/>
</dbReference>
<accession>A0ABQ8CLA3</accession>
<dbReference type="PANTHER" id="PTHR46038:SF13">
    <property type="entry name" value="GLYCOSYLTRANSFERASE"/>
    <property type="match status" value="1"/>
</dbReference>
<evidence type="ECO:0000313" key="4">
    <source>
        <dbReference type="EMBL" id="KAH0917836.1"/>
    </source>
</evidence>
<sequence length="558" mass="64394">MATGSGHVKVGDRESQTQKQRHLHQLIDVRKTVYFFTFTVFLSPLIYHSASRITVLPLPQLSNIFAFQPLLIAAKDNTDKLEAEDGRDLARILRESSMIENKTVIVVMMNQAWAEPNSSFDVFFEGFHAGEGTEKLLRHVVVVCLDDEAYSRCNHIHPRRCFLLKTTGVDFSGEKLYMAPDYLKMMWLRTEFLGSLLKLGYNFLFTDMDTIWLRDPFPRLLAEVDFQVAGDYYNFNGNSSDLRNGANGGFNFVVSNCRTIAFYSYWYASRLRFPGKNERVVLERIKQDNFVKEIGLTMRFLDPVYFGNFCQPGWDISKVCLMHGTCCSGKGNKVNDLRQVLEDWRNYMLAEASGKYGSRKLGFRRLKSCRPRTRLFLTSRVHLTHIGDVSYAYPRRPRPPTNPREQMLSEEKNKILSELERSKEEEEKSEIAMQSLASALHQEASKLKETLLSLGCQDYETHIEDLKLVIKSTNLKYEKTLHEVEITKKQFESSMVDWEMREAGLVNHVKKFDEEVSSMGKEMNRLGNLVKRAMEEAAAALKKESEMKDDLKDVEDEQ</sequence>
<keyword evidence="1" id="KW-0175">Coiled coil</keyword>
<evidence type="ECO:0000259" key="3">
    <source>
        <dbReference type="Pfam" id="PF03407"/>
    </source>
</evidence>
<feature type="coiled-coil region" evidence="1">
    <location>
        <begin position="523"/>
        <end position="557"/>
    </location>
</feature>
<gene>
    <name evidence="4" type="ORF">HID58_025496</name>
</gene>
<proteinExistence type="predicted"/>
<reference evidence="4 5" key="1">
    <citation type="submission" date="2021-05" db="EMBL/GenBank/DDBJ databases">
        <title>Genome Assembly of Synthetic Allotetraploid Brassica napus Reveals Homoeologous Exchanges between Subgenomes.</title>
        <authorList>
            <person name="Davis J.T."/>
        </authorList>
    </citation>
    <scope>NUCLEOTIDE SEQUENCE [LARGE SCALE GENOMIC DNA]</scope>
    <source>
        <strain evidence="5">cv. Da-Ae</strain>
        <tissue evidence="4">Seedling</tissue>
    </source>
</reference>
<dbReference type="Pfam" id="PF03407">
    <property type="entry name" value="Nucleotid_trans"/>
    <property type="match status" value="1"/>
</dbReference>
<dbReference type="Proteomes" id="UP000824890">
    <property type="component" value="Unassembled WGS sequence"/>
</dbReference>
<organism evidence="4 5">
    <name type="scientific">Brassica napus</name>
    <name type="common">Rape</name>
    <dbReference type="NCBI Taxonomy" id="3708"/>
    <lineage>
        <taxon>Eukaryota</taxon>
        <taxon>Viridiplantae</taxon>
        <taxon>Streptophyta</taxon>
        <taxon>Embryophyta</taxon>
        <taxon>Tracheophyta</taxon>
        <taxon>Spermatophyta</taxon>
        <taxon>Magnoliopsida</taxon>
        <taxon>eudicotyledons</taxon>
        <taxon>Gunneridae</taxon>
        <taxon>Pentapetalae</taxon>
        <taxon>rosids</taxon>
        <taxon>malvids</taxon>
        <taxon>Brassicales</taxon>
        <taxon>Brassicaceae</taxon>
        <taxon>Brassiceae</taxon>
        <taxon>Brassica</taxon>
    </lineage>
</organism>
<protein>
    <recommendedName>
        <fullName evidence="3">Nucleotide-diphospho-sugar transferase domain-containing protein</fullName>
    </recommendedName>
</protein>
<comment type="caution">
    <text evidence="4">The sequence shown here is derived from an EMBL/GenBank/DDBJ whole genome shotgun (WGS) entry which is preliminary data.</text>
</comment>